<comment type="caution">
    <text evidence="2">The sequence shown here is derived from an EMBL/GenBank/DDBJ whole genome shotgun (WGS) entry which is preliminary data.</text>
</comment>
<dbReference type="Proteomes" id="UP001195483">
    <property type="component" value="Unassembled WGS sequence"/>
</dbReference>
<evidence type="ECO:0000313" key="3">
    <source>
        <dbReference type="Proteomes" id="UP001195483"/>
    </source>
</evidence>
<dbReference type="EMBL" id="JAEAOA010000186">
    <property type="protein sequence ID" value="KAK3604144.1"/>
    <property type="molecule type" value="Genomic_DNA"/>
</dbReference>
<dbReference type="AlphaFoldDB" id="A0AAE0T6A3"/>
<accession>A0AAE0T6A3</accession>
<reference evidence="2" key="3">
    <citation type="submission" date="2023-05" db="EMBL/GenBank/DDBJ databases">
        <authorList>
            <person name="Smith C.H."/>
        </authorList>
    </citation>
    <scope>NUCLEOTIDE SEQUENCE</scope>
    <source>
        <strain evidence="2">CHS0354</strain>
        <tissue evidence="2">Mantle</tissue>
    </source>
</reference>
<sequence length="557" mass="57314">MITGRDDAAADGNRPVSVIFTVSAGGESTGYNGLSIAAEQFTNTDNDSAGITVTAAGDLSEGGASAQITVVLNSQPSGPVTVNLAGSDTTEASLSASSVTFTDTDWNAPQTVRVAGADDSLADGNRPVRITFSVSSEDSGYKNRLIPPVELTNADDDTAGYTVPGVTGTLTEGASSVRIEFGINTEPFAPVRVSPRCACAGLPEVVFTPAFYEFTPQNWQNTASFTVSSPYDAAASGNIDLDISFEIVSSDSAYAGAALQGVSVRRTDTDSPGITIVKTADGVSEAGGSGNFTAVLNSKPAGEVTVSFTLSNPAEADISPASLTFTPDDFGNVRTDALYSALTAGDLVFSSEDNDSAGINVSAVTGRVSEDGGTGIFTVRLNSEPAGEVRLRIVSDRPDAAVPDAPEYRTAASAAASTVAYDNERPAVLISSASAVTDENGRESILTVRLNKEPAAGVIINLAVSDAAEAEISPQTVTLTPDNWNSGAEVTVKGVNDGDEDGQAAYQVSASADVSSAAEFSGVSASYAMRNLDNDGLMPQVTLKSPQKDRNFQQEHR</sequence>
<organism evidence="2 3">
    <name type="scientific">Potamilus streckersoni</name>
    <dbReference type="NCBI Taxonomy" id="2493646"/>
    <lineage>
        <taxon>Eukaryota</taxon>
        <taxon>Metazoa</taxon>
        <taxon>Spiralia</taxon>
        <taxon>Lophotrochozoa</taxon>
        <taxon>Mollusca</taxon>
        <taxon>Bivalvia</taxon>
        <taxon>Autobranchia</taxon>
        <taxon>Heteroconchia</taxon>
        <taxon>Palaeoheterodonta</taxon>
        <taxon>Unionida</taxon>
        <taxon>Unionoidea</taxon>
        <taxon>Unionidae</taxon>
        <taxon>Ambleminae</taxon>
        <taxon>Lampsilini</taxon>
        <taxon>Potamilus</taxon>
    </lineage>
</organism>
<protein>
    <submittedName>
        <fullName evidence="2">Uncharacterized protein</fullName>
    </submittedName>
</protein>
<proteinExistence type="predicted"/>
<reference evidence="2" key="2">
    <citation type="journal article" date="2021" name="Genome Biol. Evol.">
        <title>Developing a high-quality reference genome for a parasitic bivalve with doubly uniparental inheritance (Bivalvia: Unionida).</title>
        <authorList>
            <person name="Smith C.H."/>
        </authorList>
    </citation>
    <scope>NUCLEOTIDE SEQUENCE</scope>
    <source>
        <strain evidence="2">CHS0354</strain>
        <tissue evidence="2">Mantle</tissue>
    </source>
</reference>
<keyword evidence="3" id="KW-1185">Reference proteome</keyword>
<evidence type="ECO:0000256" key="1">
    <source>
        <dbReference type="SAM" id="MobiDB-lite"/>
    </source>
</evidence>
<feature type="region of interest" description="Disordered" evidence="1">
    <location>
        <begin position="537"/>
        <end position="557"/>
    </location>
</feature>
<feature type="compositionally biased region" description="Basic and acidic residues" evidence="1">
    <location>
        <begin position="546"/>
        <end position="557"/>
    </location>
</feature>
<gene>
    <name evidence="2" type="ORF">CHS0354_001951</name>
</gene>
<dbReference type="InterPro" id="IPR038081">
    <property type="entry name" value="CalX-like_sf"/>
</dbReference>
<dbReference type="SUPFAM" id="SSF141072">
    <property type="entry name" value="CalX-like"/>
    <property type="match status" value="1"/>
</dbReference>
<name>A0AAE0T6A3_9BIVA</name>
<reference evidence="2" key="1">
    <citation type="journal article" date="2021" name="Genome Biol. Evol.">
        <title>A High-Quality Reference Genome for a Parasitic Bivalve with Doubly Uniparental Inheritance (Bivalvia: Unionida).</title>
        <authorList>
            <person name="Smith C.H."/>
        </authorList>
    </citation>
    <scope>NUCLEOTIDE SEQUENCE</scope>
    <source>
        <strain evidence="2">CHS0354</strain>
    </source>
</reference>
<evidence type="ECO:0000313" key="2">
    <source>
        <dbReference type="EMBL" id="KAK3604144.1"/>
    </source>
</evidence>